<proteinExistence type="predicted"/>
<comment type="caution">
    <text evidence="1">The sequence shown here is derived from an EMBL/GenBank/DDBJ whole genome shotgun (WGS) entry which is preliminary data.</text>
</comment>
<evidence type="ECO:0000313" key="2">
    <source>
        <dbReference type="Proteomes" id="UP000324897"/>
    </source>
</evidence>
<name>A0A5J9U9G6_9POAL</name>
<protein>
    <submittedName>
        <fullName evidence="1">Uncharacterized protein</fullName>
    </submittedName>
</protein>
<feature type="non-terminal residue" evidence="1">
    <location>
        <position position="1"/>
    </location>
</feature>
<sequence>METAVRCAFAVGAHLLYTCLNKIAIYFEVAQTARHLSYHLMRVSRDLYGVLHCCPTPPPAPLLRRRRLPCAPAPSPPPPALPCSGVVAASRLPRSPARRAPARRALAPGWTRRWTSRRRGDPAPGWERRWTSRHARDLARQNGVHATWPGRSSPLVIPLQVQRRTKEIDSAMCIRHISGAVNDQQNGSIDQ</sequence>
<dbReference type="EMBL" id="RWGY01000029">
    <property type="protein sequence ID" value="TVU20144.1"/>
    <property type="molecule type" value="Genomic_DNA"/>
</dbReference>
<accession>A0A5J9U9G6</accession>
<dbReference type="AlphaFoldDB" id="A0A5J9U9G6"/>
<organism evidence="1 2">
    <name type="scientific">Eragrostis curvula</name>
    <name type="common">weeping love grass</name>
    <dbReference type="NCBI Taxonomy" id="38414"/>
    <lineage>
        <taxon>Eukaryota</taxon>
        <taxon>Viridiplantae</taxon>
        <taxon>Streptophyta</taxon>
        <taxon>Embryophyta</taxon>
        <taxon>Tracheophyta</taxon>
        <taxon>Spermatophyta</taxon>
        <taxon>Magnoliopsida</taxon>
        <taxon>Liliopsida</taxon>
        <taxon>Poales</taxon>
        <taxon>Poaceae</taxon>
        <taxon>PACMAD clade</taxon>
        <taxon>Chloridoideae</taxon>
        <taxon>Eragrostideae</taxon>
        <taxon>Eragrostidinae</taxon>
        <taxon>Eragrostis</taxon>
    </lineage>
</organism>
<reference evidence="1 2" key="1">
    <citation type="journal article" date="2019" name="Sci. Rep.">
        <title>A high-quality genome of Eragrostis curvula grass provides insights into Poaceae evolution and supports new strategies to enhance forage quality.</title>
        <authorList>
            <person name="Carballo J."/>
            <person name="Santos B.A.C.M."/>
            <person name="Zappacosta D."/>
            <person name="Garbus I."/>
            <person name="Selva J.P."/>
            <person name="Gallo C.A."/>
            <person name="Diaz A."/>
            <person name="Albertini E."/>
            <person name="Caccamo M."/>
            <person name="Echenique V."/>
        </authorList>
    </citation>
    <scope>NUCLEOTIDE SEQUENCE [LARGE SCALE GENOMIC DNA]</scope>
    <source>
        <strain evidence="2">cv. Victoria</strain>
        <tissue evidence="1">Leaf</tissue>
    </source>
</reference>
<dbReference type="Gramene" id="TVU20144">
    <property type="protein sequence ID" value="TVU20144"/>
    <property type="gene ID" value="EJB05_36338"/>
</dbReference>
<evidence type="ECO:0000313" key="1">
    <source>
        <dbReference type="EMBL" id="TVU20144.1"/>
    </source>
</evidence>
<dbReference type="Proteomes" id="UP000324897">
    <property type="component" value="Chromosome 7"/>
</dbReference>
<gene>
    <name evidence="1" type="ORF">EJB05_36338</name>
</gene>
<keyword evidence="2" id="KW-1185">Reference proteome</keyword>